<name>A0A9D1DET7_9FIRM</name>
<accession>A0A9D1DET7</accession>
<evidence type="ECO:0000313" key="2">
    <source>
        <dbReference type="Proteomes" id="UP000824242"/>
    </source>
</evidence>
<comment type="caution">
    <text evidence="1">The sequence shown here is derived from an EMBL/GenBank/DDBJ whole genome shotgun (WGS) entry which is preliminary data.</text>
</comment>
<organism evidence="1 2">
    <name type="scientific">Candidatus Caccousia avicola</name>
    <dbReference type="NCBI Taxonomy" id="2840721"/>
    <lineage>
        <taxon>Bacteria</taxon>
        <taxon>Bacillati</taxon>
        <taxon>Bacillota</taxon>
        <taxon>Clostridia</taxon>
        <taxon>Eubacteriales</taxon>
        <taxon>Oscillospiraceae</taxon>
        <taxon>Oscillospiraceae incertae sedis</taxon>
        <taxon>Candidatus Caccousia</taxon>
    </lineage>
</organism>
<evidence type="ECO:0008006" key="3">
    <source>
        <dbReference type="Google" id="ProtNLM"/>
    </source>
</evidence>
<gene>
    <name evidence="1" type="ORF">IAB89_07845</name>
</gene>
<evidence type="ECO:0000313" key="1">
    <source>
        <dbReference type="EMBL" id="HIR47552.1"/>
    </source>
</evidence>
<dbReference type="EMBL" id="DVGZ01000082">
    <property type="protein sequence ID" value="HIR47552.1"/>
    <property type="molecule type" value="Genomic_DNA"/>
</dbReference>
<reference evidence="1" key="2">
    <citation type="journal article" date="2021" name="PeerJ">
        <title>Extensive microbial diversity within the chicken gut microbiome revealed by metagenomics and culture.</title>
        <authorList>
            <person name="Gilroy R."/>
            <person name="Ravi A."/>
            <person name="Getino M."/>
            <person name="Pursley I."/>
            <person name="Horton D.L."/>
            <person name="Alikhan N.F."/>
            <person name="Baker D."/>
            <person name="Gharbi K."/>
            <person name="Hall N."/>
            <person name="Watson M."/>
            <person name="Adriaenssens E.M."/>
            <person name="Foster-Nyarko E."/>
            <person name="Jarju S."/>
            <person name="Secka A."/>
            <person name="Antonio M."/>
            <person name="Oren A."/>
            <person name="Chaudhuri R.R."/>
            <person name="La Ragione R."/>
            <person name="Hildebrand F."/>
            <person name="Pallen M.J."/>
        </authorList>
    </citation>
    <scope>NUCLEOTIDE SEQUENCE</scope>
    <source>
        <strain evidence="1">ChiSxjej1B13-7958</strain>
    </source>
</reference>
<sequence>MSVREALESLYDCLATVTVNVPYRDGAVTRFREEETVTRAPCRLSFSGASGQTLSGLETAGEAQPWTQAEQSVKLFLAPEWEIPAGSRITVEGRGIQRVYGRSGQPAVYDSHQEIALALWQDDA</sequence>
<reference evidence="1" key="1">
    <citation type="submission" date="2020-10" db="EMBL/GenBank/DDBJ databases">
        <authorList>
            <person name="Gilroy R."/>
        </authorList>
    </citation>
    <scope>NUCLEOTIDE SEQUENCE</scope>
    <source>
        <strain evidence="1">ChiSxjej1B13-7958</strain>
    </source>
</reference>
<dbReference type="AlphaFoldDB" id="A0A9D1DET7"/>
<proteinExistence type="predicted"/>
<dbReference type="Proteomes" id="UP000824242">
    <property type="component" value="Unassembled WGS sequence"/>
</dbReference>
<protein>
    <recommendedName>
        <fullName evidence="3">Phage protein</fullName>
    </recommendedName>
</protein>